<keyword evidence="3 11" id="KW-0436">Ligase</keyword>
<evidence type="ECO:0000256" key="6">
    <source>
        <dbReference type="ARBA" id="ARBA00023231"/>
    </source>
</evidence>
<evidence type="ECO:0000256" key="8">
    <source>
        <dbReference type="RuleBase" id="RU000384"/>
    </source>
</evidence>
<keyword evidence="4" id="KW-0547">Nucleotide-binding</keyword>
<dbReference type="EMBL" id="JBHTMU010000001">
    <property type="protein sequence ID" value="MFD1340868.1"/>
    <property type="molecule type" value="Genomic_DNA"/>
</dbReference>
<evidence type="ECO:0000256" key="2">
    <source>
        <dbReference type="ARBA" id="ARBA00003117"/>
    </source>
</evidence>
<reference evidence="12" key="1">
    <citation type="journal article" date="2019" name="Int. J. Syst. Evol. Microbiol.">
        <title>The Global Catalogue of Microorganisms (GCM) 10K type strain sequencing project: providing services to taxonomists for standard genome sequencing and annotation.</title>
        <authorList>
            <consortium name="The Broad Institute Genomics Platform"/>
            <consortium name="The Broad Institute Genome Sequencing Center for Infectious Disease"/>
            <person name="Wu L."/>
            <person name="Ma J."/>
        </authorList>
    </citation>
    <scope>NUCLEOTIDE SEQUENCE [LARGE SCALE GENOMIC DNA]</scope>
    <source>
        <strain evidence="12">CCUG 62953</strain>
    </source>
</reference>
<dbReference type="Proteomes" id="UP001597135">
    <property type="component" value="Unassembled WGS sequence"/>
</dbReference>
<feature type="domain" description="GS catalytic" evidence="10">
    <location>
        <begin position="120"/>
        <end position="454"/>
    </location>
</feature>
<dbReference type="SUPFAM" id="SSF55931">
    <property type="entry name" value="Glutamine synthetase/guanido kinase"/>
    <property type="match status" value="1"/>
</dbReference>
<dbReference type="Gene3D" id="3.30.590.10">
    <property type="entry name" value="Glutamine synthetase/guanido kinase, catalytic domain"/>
    <property type="match status" value="1"/>
</dbReference>
<evidence type="ECO:0000256" key="5">
    <source>
        <dbReference type="ARBA" id="ARBA00022840"/>
    </source>
</evidence>
<dbReference type="SMART" id="SM01230">
    <property type="entry name" value="Gln-synt_C"/>
    <property type="match status" value="1"/>
</dbReference>
<dbReference type="PANTHER" id="PTHR43785">
    <property type="entry name" value="GAMMA-GLUTAMYLPUTRESCINE SYNTHETASE"/>
    <property type="match status" value="1"/>
</dbReference>
<organism evidence="11 12">
    <name type="scientific">Litorisediminicola beolgyonensis</name>
    <dbReference type="NCBI Taxonomy" id="1173614"/>
    <lineage>
        <taxon>Bacteria</taxon>
        <taxon>Pseudomonadati</taxon>
        <taxon>Pseudomonadota</taxon>
        <taxon>Alphaproteobacteria</taxon>
        <taxon>Rhodobacterales</taxon>
        <taxon>Paracoccaceae</taxon>
        <taxon>Litorisediminicola</taxon>
    </lineage>
</organism>
<dbReference type="PROSITE" id="PS51986">
    <property type="entry name" value="GS_BETA_GRASP"/>
    <property type="match status" value="1"/>
</dbReference>
<dbReference type="SUPFAM" id="SSF54368">
    <property type="entry name" value="Glutamine synthetase, N-terminal domain"/>
    <property type="match status" value="1"/>
</dbReference>
<evidence type="ECO:0000313" key="11">
    <source>
        <dbReference type="EMBL" id="MFD1340868.1"/>
    </source>
</evidence>
<keyword evidence="12" id="KW-1185">Reference proteome</keyword>
<evidence type="ECO:0000259" key="10">
    <source>
        <dbReference type="PROSITE" id="PS51987"/>
    </source>
</evidence>
<accession>A0ABW3ZCM6</accession>
<evidence type="ECO:0000256" key="4">
    <source>
        <dbReference type="ARBA" id="ARBA00022741"/>
    </source>
</evidence>
<evidence type="ECO:0000313" key="12">
    <source>
        <dbReference type="Proteomes" id="UP001597135"/>
    </source>
</evidence>
<evidence type="ECO:0000256" key="7">
    <source>
        <dbReference type="PROSITE-ProRule" id="PRU01330"/>
    </source>
</evidence>
<evidence type="ECO:0000256" key="1">
    <source>
        <dbReference type="ARBA" id="ARBA00001946"/>
    </source>
</evidence>
<dbReference type="RefSeq" id="WP_386800929.1">
    <property type="nucleotide sequence ID" value="NZ_JBHTMU010000001.1"/>
</dbReference>
<comment type="cofactor">
    <cofactor evidence="1">
        <name>Mg(2+)</name>
        <dbReference type="ChEBI" id="CHEBI:18420"/>
    </cofactor>
</comment>
<comment type="function">
    <text evidence="2">Catalyzes the ATP-dependent biosynthesis of glutamine from glutamate and ammonia.</text>
</comment>
<keyword evidence="5" id="KW-0067">ATP-binding</keyword>
<keyword evidence="6" id="KW-0535">Nitrogen fixation</keyword>
<dbReference type="Pfam" id="PF00120">
    <property type="entry name" value="Gln-synt_C"/>
    <property type="match status" value="1"/>
</dbReference>
<dbReference type="PROSITE" id="PS51987">
    <property type="entry name" value="GS_CATALYTIC"/>
    <property type="match status" value="1"/>
</dbReference>
<feature type="domain" description="GS beta-grasp" evidence="9">
    <location>
        <begin position="17"/>
        <end position="115"/>
    </location>
</feature>
<dbReference type="Gene3D" id="3.10.20.70">
    <property type="entry name" value="Glutamine synthetase, N-terminal domain"/>
    <property type="match status" value="1"/>
</dbReference>
<dbReference type="InterPro" id="IPR008146">
    <property type="entry name" value="Gln_synth_cat_dom"/>
</dbReference>
<protein>
    <submittedName>
        <fullName evidence="11">Glutamine synthetase family protein</fullName>
        <ecNumber evidence="11">6.3.1.-</ecNumber>
    </submittedName>
</protein>
<gene>
    <name evidence="11" type="ORF">ACFQ4E_00365</name>
</gene>
<proteinExistence type="inferred from homology"/>
<sequence>MTAPFSFDTLQEMAATGEIDTVLVALVDMQGRLMGKRFHVSNFLDHSVEETHCCNYLLATDLVMSTPDGYASTSWRTGYGDYVLRPDLSTLRLVPWLEKTVLVLGDVLDHHSHEPVPHSPREMLKRQIARLKDMGLEAMMATELEFFLFEGDYRTLQKDGYRNLVPLNGHNEDYNLFQTTKEEPILRPLRNALVEAGIPVENTKGEAELGQQELNIRYADALACADHHTIAKHATKEIAWAKGCSASFLPKWANDKVGSSSHVHMSLWQDGSPAFYDEGSELGMSELMQNFMAGLIRYAPDITYFLAPYVNSYKRFAKGTFAPTKTVWSVDNRTAGFRLCGDGTKGIRVECRIGGSDLNPYLAQAALLAAGIKGIEDGLDLDPPTKGDVYEDDTVTEIPRTLRAATQTLHDSAMLRAAMGDAVIDHYTRAAEWEQEEFDRVVTDWEIARGFERA</sequence>
<dbReference type="InterPro" id="IPR014746">
    <property type="entry name" value="Gln_synth/guanido_kin_cat_dom"/>
</dbReference>
<evidence type="ECO:0000259" key="9">
    <source>
        <dbReference type="PROSITE" id="PS51986"/>
    </source>
</evidence>
<dbReference type="PANTHER" id="PTHR43785:SF12">
    <property type="entry name" value="TYPE-1 GLUTAMINE SYNTHETASE 2"/>
    <property type="match status" value="1"/>
</dbReference>
<evidence type="ECO:0000256" key="3">
    <source>
        <dbReference type="ARBA" id="ARBA00022598"/>
    </source>
</evidence>
<comment type="similarity">
    <text evidence="7 8">Belongs to the glutamine synthetase family.</text>
</comment>
<comment type="caution">
    <text evidence="11">The sequence shown here is derived from an EMBL/GenBank/DDBJ whole genome shotgun (WGS) entry which is preliminary data.</text>
</comment>
<dbReference type="EC" id="6.3.1.-" evidence="11"/>
<name>A0ABW3ZCM6_9RHOB</name>
<dbReference type="InterPro" id="IPR036651">
    <property type="entry name" value="Gln_synt_N_sf"/>
</dbReference>
<dbReference type="GO" id="GO:0016874">
    <property type="term" value="F:ligase activity"/>
    <property type="evidence" value="ECO:0007669"/>
    <property type="project" value="UniProtKB-KW"/>
</dbReference>
<dbReference type="InterPro" id="IPR008147">
    <property type="entry name" value="Gln_synt_N"/>
</dbReference>